<dbReference type="Pfam" id="PF07696">
    <property type="entry name" value="7TMR-DISMED2"/>
    <property type="match status" value="1"/>
</dbReference>
<feature type="transmembrane region" description="Helical" evidence="2">
    <location>
        <begin position="256"/>
        <end position="274"/>
    </location>
</feature>
<evidence type="ECO:0000259" key="4">
    <source>
        <dbReference type="PROSITE" id="PS50887"/>
    </source>
</evidence>
<dbReference type="EMBL" id="VOPW01000001">
    <property type="protein sequence ID" value="TXC66667.1"/>
    <property type="molecule type" value="Genomic_DNA"/>
</dbReference>
<dbReference type="InterPro" id="IPR052163">
    <property type="entry name" value="DGC-Regulatory_Protein"/>
</dbReference>
<dbReference type="SUPFAM" id="SSF55073">
    <property type="entry name" value="Nucleotide cyclase"/>
    <property type="match status" value="1"/>
</dbReference>
<evidence type="ECO:0000313" key="5">
    <source>
        <dbReference type="EMBL" id="TXC66667.1"/>
    </source>
</evidence>
<dbReference type="NCBIfam" id="TIGR00254">
    <property type="entry name" value="GGDEF"/>
    <property type="match status" value="1"/>
</dbReference>
<dbReference type="InterPro" id="IPR011622">
    <property type="entry name" value="7TMR_DISM_rcpt_extracell_dom2"/>
</dbReference>
<reference evidence="5 6" key="1">
    <citation type="submission" date="2019-08" db="EMBL/GenBank/DDBJ databases">
        <authorList>
            <person name="Khan S.A."/>
            <person name="Jeon C.O."/>
            <person name="Jeong S.E."/>
        </authorList>
    </citation>
    <scope>NUCLEOTIDE SEQUENCE [LARGE SCALE GENOMIC DNA]</scope>
    <source>
        <strain evidence="6">IMCC1728</strain>
    </source>
</reference>
<dbReference type="InterPro" id="IPR029787">
    <property type="entry name" value="Nucleotide_cyclase"/>
</dbReference>
<evidence type="ECO:0000313" key="6">
    <source>
        <dbReference type="Proteomes" id="UP000321832"/>
    </source>
</evidence>
<feature type="chain" id="PRO_5022662319" evidence="3">
    <location>
        <begin position="28"/>
        <end position="582"/>
    </location>
</feature>
<feature type="transmembrane region" description="Helical" evidence="2">
    <location>
        <begin position="190"/>
        <end position="211"/>
    </location>
</feature>
<evidence type="ECO:0000256" key="2">
    <source>
        <dbReference type="SAM" id="Phobius"/>
    </source>
</evidence>
<dbReference type="CDD" id="cd01949">
    <property type="entry name" value="GGDEF"/>
    <property type="match status" value="1"/>
</dbReference>
<gene>
    <name evidence="5" type="ORF">FSC37_15150</name>
</gene>
<feature type="compositionally biased region" description="Basic and acidic residues" evidence="1">
    <location>
        <begin position="412"/>
        <end position="422"/>
    </location>
</feature>
<name>A0A5C6U1A8_9BURK</name>
<keyword evidence="3" id="KW-0732">Signal</keyword>
<keyword evidence="2" id="KW-0472">Membrane</keyword>
<dbReference type="PROSITE" id="PS50887">
    <property type="entry name" value="GGDEF"/>
    <property type="match status" value="1"/>
</dbReference>
<evidence type="ECO:0000256" key="3">
    <source>
        <dbReference type="SAM" id="SignalP"/>
    </source>
</evidence>
<dbReference type="InterPro" id="IPR011623">
    <property type="entry name" value="7TMR_DISM_rcpt_extracell_dom1"/>
</dbReference>
<dbReference type="Proteomes" id="UP000321832">
    <property type="component" value="Unassembled WGS sequence"/>
</dbReference>
<feature type="transmembrane region" description="Helical" evidence="2">
    <location>
        <begin position="223"/>
        <end position="244"/>
    </location>
</feature>
<feature type="domain" description="GGDEF" evidence="4">
    <location>
        <begin position="445"/>
        <end position="579"/>
    </location>
</feature>
<comment type="caution">
    <text evidence="5">The sequence shown here is derived from an EMBL/GenBank/DDBJ whole genome shotgun (WGS) entry which is preliminary data.</text>
</comment>
<evidence type="ECO:0000256" key="1">
    <source>
        <dbReference type="SAM" id="MobiDB-lite"/>
    </source>
</evidence>
<dbReference type="PANTHER" id="PTHR46663">
    <property type="entry name" value="DIGUANYLATE CYCLASE DGCT-RELATED"/>
    <property type="match status" value="1"/>
</dbReference>
<dbReference type="Pfam" id="PF00990">
    <property type="entry name" value="GGDEF"/>
    <property type="match status" value="1"/>
</dbReference>
<dbReference type="Gene3D" id="3.30.70.270">
    <property type="match status" value="1"/>
</dbReference>
<keyword evidence="2" id="KW-1133">Transmembrane helix</keyword>
<dbReference type="Pfam" id="PF07695">
    <property type="entry name" value="7TMR-DISM_7TM"/>
    <property type="match status" value="1"/>
</dbReference>
<feature type="signal peptide" evidence="3">
    <location>
        <begin position="1"/>
        <end position="27"/>
    </location>
</feature>
<dbReference type="AlphaFoldDB" id="A0A5C6U1A8"/>
<dbReference type="InterPro" id="IPR000160">
    <property type="entry name" value="GGDEF_dom"/>
</dbReference>
<protein>
    <submittedName>
        <fullName evidence="5">GGDEF domain-containing protein</fullName>
    </submittedName>
</protein>
<dbReference type="SMART" id="SM00267">
    <property type="entry name" value="GGDEF"/>
    <property type="match status" value="1"/>
</dbReference>
<proteinExistence type="predicted"/>
<accession>A0A5C6U1A8</accession>
<keyword evidence="6" id="KW-1185">Reference proteome</keyword>
<dbReference type="PANTHER" id="PTHR46663:SF3">
    <property type="entry name" value="SLL0267 PROTEIN"/>
    <property type="match status" value="1"/>
</dbReference>
<feature type="region of interest" description="Disordered" evidence="1">
    <location>
        <begin position="386"/>
        <end position="487"/>
    </location>
</feature>
<organism evidence="5 6">
    <name type="scientific">Piscinibacter aquaticus</name>
    <dbReference type="NCBI Taxonomy" id="392597"/>
    <lineage>
        <taxon>Bacteria</taxon>
        <taxon>Pseudomonadati</taxon>
        <taxon>Pseudomonadota</taxon>
        <taxon>Betaproteobacteria</taxon>
        <taxon>Burkholderiales</taxon>
        <taxon>Sphaerotilaceae</taxon>
        <taxon>Piscinibacter</taxon>
    </lineage>
</organism>
<dbReference type="Gene3D" id="2.60.40.2380">
    <property type="match status" value="1"/>
</dbReference>
<keyword evidence="2" id="KW-0812">Transmembrane</keyword>
<sequence length="582" mass="63519">MNAQLSAFLLRLIALSTALLLSAAAQAAPALLIDGSSQRVEAWPSVTILPDESGETDITAAMAAADRFEPPRSAYATLGLRKEPVWLRIPIRWTGGGGPTWMLDIDYSPLNRVDAFLVREGRIVQQARLGNMQPFDQRPIPSRSHALPLELKPDVAYELYLRVQTQGAMILPITVMRPQVFHTEAMDEHILQGLLAGLGLCLVLYSLVQWWSTRESMFVKYAMLTSGSLMFSVVQFGVAGMYLWRDNLYLESHGAPLMALLAAGSTFLFVEEVLRGPGVSRYFTRIMYAGAAALFLTALLYALDVIHVHSVSRVIGTLGLLPALMGLPGAITRARRGDAIGWYFLVALARLLHLHRDHGRRDPGLHRRHAVDAACLPGRCHAGHGAVHARARPAHEGDPQRGAQRGARARHLRLDGPHRSVDRPAQPARPGRSARRRDGEQLARAPAGGLHDRSRRFQAGQRPAWPRARRRAADRSGPAAGSQLRSSDVVARLGGDEFVVTAAGLADERQARDLGHKLVEAFREPFVLAGQRQCQVGLTIGYVLVPVDGTDPVNLLRRADAAMYAGKQGGKGCVRRAETVAA</sequence>
<dbReference type="InterPro" id="IPR043128">
    <property type="entry name" value="Rev_trsase/Diguanyl_cyclase"/>
</dbReference>
<feature type="transmembrane region" description="Helical" evidence="2">
    <location>
        <begin position="286"/>
        <end position="308"/>
    </location>
</feature>